<sequence length="68" mass="8026">MTKINRWRRNSRRLEPKQPSLFATAQFSSKLRTVSDKCPISTKALIVSTNLKRKHCTWKQMFFSHSIC</sequence>
<protein>
    <submittedName>
        <fullName evidence="1">Uncharacterized protein</fullName>
    </submittedName>
</protein>
<reference evidence="1" key="1">
    <citation type="submission" date="2014-11" db="EMBL/GenBank/DDBJ databases">
        <authorList>
            <person name="Amaro Gonzalez C."/>
        </authorList>
    </citation>
    <scope>NUCLEOTIDE SEQUENCE</scope>
</reference>
<organism evidence="1">
    <name type="scientific">Anguilla anguilla</name>
    <name type="common">European freshwater eel</name>
    <name type="synonym">Muraena anguilla</name>
    <dbReference type="NCBI Taxonomy" id="7936"/>
    <lineage>
        <taxon>Eukaryota</taxon>
        <taxon>Metazoa</taxon>
        <taxon>Chordata</taxon>
        <taxon>Craniata</taxon>
        <taxon>Vertebrata</taxon>
        <taxon>Euteleostomi</taxon>
        <taxon>Actinopterygii</taxon>
        <taxon>Neopterygii</taxon>
        <taxon>Teleostei</taxon>
        <taxon>Anguilliformes</taxon>
        <taxon>Anguillidae</taxon>
        <taxon>Anguilla</taxon>
    </lineage>
</organism>
<reference evidence="1" key="2">
    <citation type="journal article" date="2015" name="Fish Shellfish Immunol.">
        <title>Early steps in the European eel (Anguilla anguilla)-Vibrio vulnificus interaction in the gills: Role of the RtxA13 toxin.</title>
        <authorList>
            <person name="Callol A."/>
            <person name="Pajuelo D."/>
            <person name="Ebbesson L."/>
            <person name="Teles M."/>
            <person name="MacKenzie S."/>
            <person name="Amaro C."/>
        </authorList>
    </citation>
    <scope>NUCLEOTIDE SEQUENCE</scope>
</reference>
<dbReference type="EMBL" id="GBXM01056731">
    <property type="protein sequence ID" value="JAH51846.1"/>
    <property type="molecule type" value="Transcribed_RNA"/>
</dbReference>
<name>A0A0E9TE46_ANGAN</name>
<proteinExistence type="predicted"/>
<accession>A0A0E9TE46</accession>
<dbReference type="AlphaFoldDB" id="A0A0E9TE46"/>
<evidence type="ECO:0000313" key="1">
    <source>
        <dbReference type="EMBL" id="JAH51846.1"/>
    </source>
</evidence>